<feature type="domain" description="Transcription regulator TrmB N-terminal" evidence="1">
    <location>
        <begin position="44"/>
        <end position="94"/>
    </location>
</feature>
<dbReference type="Gene3D" id="1.10.10.10">
    <property type="entry name" value="Winged helix-like DNA-binding domain superfamily/Winged helix DNA-binding domain"/>
    <property type="match status" value="1"/>
</dbReference>
<dbReference type="InterPro" id="IPR002831">
    <property type="entry name" value="Tscrpt_reg_TrmB_N"/>
</dbReference>
<evidence type="ECO:0000313" key="5">
    <source>
        <dbReference type="Proteomes" id="UP000027075"/>
    </source>
</evidence>
<evidence type="ECO:0000313" key="4">
    <source>
        <dbReference type="Proteomes" id="UP000011603"/>
    </source>
</evidence>
<dbReference type="AlphaFoldDB" id="M0J9Z6"/>
<evidence type="ECO:0000259" key="1">
    <source>
        <dbReference type="Pfam" id="PF01978"/>
    </source>
</evidence>
<dbReference type="PATRIC" id="fig|523841.21.peg.33"/>
<geneLocation type="plasmid" evidence="2 5">
    <name>HMPLAS2</name>
</geneLocation>
<dbReference type="EMBL" id="AOLO01000001">
    <property type="protein sequence ID" value="EMA05168.1"/>
    <property type="molecule type" value="Genomic_DNA"/>
</dbReference>
<name>M0J9Z6_HALMT</name>
<keyword evidence="2" id="KW-0614">Plasmid</keyword>
<dbReference type="SUPFAM" id="SSF46785">
    <property type="entry name" value="Winged helix' DNA-binding domain"/>
    <property type="match status" value="1"/>
</dbReference>
<keyword evidence="4" id="KW-1185">Reference proteome</keyword>
<reference evidence="2 5" key="2">
    <citation type="submission" date="2014-04" db="EMBL/GenBank/DDBJ databases">
        <title>Transcriptional profiles of Haloferax mediterranei on the basis of nitrogen availability.</title>
        <authorList>
            <person name="Bautista V."/>
        </authorList>
    </citation>
    <scope>NUCLEOTIDE SEQUENCE [LARGE SCALE GENOMIC DNA]</scope>
    <source>
        <strain evidence="2">ATCC 33500</strain>
        <strain evidence="5">ATCC 33500 / DSM 1411 / JCM 8866 / NBRC 14739 / NCIMB 2177 / R-4</strain>
        <plasmid evidence="2">HMPLAS2</plasmid>
        <plasmid evidence="5">Plasmid HMPLAS2</plasmid>
    </source>
</reference>
<proteinExistence type="predicted"/>
<reference evidence="3 4" key="1">
    <citation type="journal article" date="2014" name="PLoS Genet.">
        <title>Phylogenetically driven sequencing of extremely halophilic archaea reveals strategies for static and dynamic osmo-response.</title>
        <authorList>
            <person name="Becker E.A."/>
            <person name="Seitzer P.M."/>
            <person name="Tritt A."/>
            <person name="Larsen D."/>
            <person name="Krusor M."/>
            <person name="Yao A.I."/>
            <person name="Wu D."/>
            <person name="Madern D."/>
            <person name="Eisen J.A."/>
            <person name="Darling A.E."/>
            <person name="Facciotti M.T."/>
        </authorList>
    </citation>
    <scope>NUCLEOTIDE SEQUENCE [LARGE SCALE GENOMIC DNA]</scope>
    <source>
        <strain evidence="3">ATCC 33500</strain>
        <strain evidence="4">ATCC 33500 / DSM 1411 / JCM 8866 / NBRC 14739 / NCIMB 2177 / R-4</strain>
    </source>
</reference>
<accession>M0J9Z6</accession>
<gene>
    <name evidence="2" type="ORF">BM92_17965</name>
    <name evidence="3" type="ORF">C439_00175</name>
</gene>
<dbReference type="InterPro" id="IPR036390">
    <property type="entry name" value="WH_DNA-bd_sf"/>
</dbReference>
<dbReference type="Proteomes" id="UP000027075">
    <property type="component" value="Plasmid HMPLAS2"/>
</dbReference>
<dbReference type="Proteomes" id="UP000011603">
    <property type="component" value="Unassembled WGS sequence"/>
</dbReference>
<evidence type="ECO:0000313" key="2">
    <source>
        <dbReference type="EMBL" id="AHZ24093.1"/>
    </source>
</evidence>
<protein>
    <recommendedName>
        <fullName evidence="1">Transcription regulator TrmB N-terminal domain-containing protein</fullName>
    </recommendedName>
</protein>
<evidence type="ECO:0000313" key="3">
    <source>
        <dbReference type="EMBL" id="EMA05168.1"/>
    </source>
</evidence>
<dbReference type="InterPro" id="IPR036388">
    <property type="entry name" value="WH-like_DNA-bd_sf"/>
</dbReference>
<organism evidence="3 4">
    <name type="scientific">Haloferax mediterranei (strain ATCC 33500 / DSM 1411 / JCM 8866 / NBRC 14739 / NCIMB 2177 / R-4)</name>
    <name type="common">Halobacterium mediterranei</name>
    <dbReference type="NCBI Taxonomy" id="523841"/>
    <lineage>
        <taxon>Archaea</taxon>
        <taxon>Methanobacteriati</taxon>
        <taxon>Methanobacteriota</taxon>
        <taxon>Stenosarchaea group</taxon>
        <taxon>Halobacteria</taxon>
        <taxon>Halobacteriales</taxon>
        <taxon>Haloferacaceae</taxon>
        <taxon>Haloferax</taxon>
    </lineage>
</organism>
<dbReference type="Pfam" id="PF01978">
    <property type="entry name" value="TrmB"/>
    <property type="match status" value="1"/>
</dbReference>
<sequence>MVTIMYKEDPRLTSVPPYQSEEAELDWSVEPLPETLTSSQTKLVYLYLSQQRVGTVEELRDTLGMKTITLYPVLEHLMDLGLVQREDGYYVYQPT</sequence>
<dbReference type="EMBL" id="CP007553">
    <property type="protein sequence ID" value="AHZ24093.1"/>
    <property type="molecule type" value="Genomic_DNA"/>
</dbReference>